<dbReference type="GO" id="GO:0034707">
    <property type="term" value="C:chloride channel complex"/>
    <property type="evidence" value="ECO:0007669"/>
    <property type="project" value="UniProtKB-KW"/>
</dbReference>
<dbReference type="GO" id="GO:0005886">
    <property type="term" value="C:plasma membrane"/>
    <property type="evidence" value="ECO:0007669"/>
    <property type="project" value="UniProtKB-SubCell"/>
</dbReference>
<gene>
    <name evidence="7" type="ORF">MSPICULIGERA_LOCUS11168</name>
</gene>
<proteinExistence type="inferred from homology"/>
<feature type="transmembrane region" description="Helical" evidence="6">
    <location>
        <begin position="265"/>
        <end position="282"/>
    </location>
</feature>
<evidence type="ECO:0000256" key="6">
    <source>
        <dbReference type="RuleBase" id="RU363126"/>
    </source>
</evidence>
<organism evidence="7 8">
    <name type="scientific">Mesorhabditis spiculigera</name>
    <dbReference type="NCBI Taxonomy" id="96644"/>
    <lineage>
        <taxon>Eukaryota</taxon>
        <taxon>Metazoa</taxon>
        <taxon>Ecdysozoa</taxon>
        <taxon>Nematoda</taxon>
        <taxon>Chromadorea</taxon>
        <taxon>Rhabditida</taxon>
        <taxon>Rhabditina</taxon>
        <taxon>Rhabditomorpha</taxon>
        <taxon>Rhabditoidea</taxon>
        <taxon>Rhabditidae</taxon>
        <taxon>Mesorhabditinae</taxon>
        <taxon>Mesorhabditis</taxon>
    </lineage>
</organism>
<dbReference type="AlphaFoldDB" id="A0AA36CPT8"/>
<keyword evidence="6" id="KW-0406">Ion transport</keyword>
<evidence type="ECO:0000313" key="8">
    <source>
        <dbReference type="Proteomes" id="UP001177023"/>
    </source>
</evidence>
<sequence length="393" mass="46662">MTISYSGNFFQVLSRWRGSIWKAVWRELLVYLILYFCVRIWYKVMIDWFFGDHAAHAKHNFGELCHMFYEYTHAIPLTFLLGFYVHNVVDRWWHQFKSLRWPEDIMAPLCIVIPRNDEKSQKRRHTIARYVNLAAALAWRDVSPKLRHRFPTVAAVVESGLLTEEEYNIIEEKHADCPHIRWMTPLHWAEQIMEDEDKENKPNAHHVHTFYHEVAALRESLRELYCFDWVCVPLVYTQVTCLATYAYFFLCLFGDQFVEGKDIDLVFPVVSVIKFIFFIGWFKVGQDLMRPFGLDDDDIELSYILDRNVQTSFGIVSRLALERYPDLEKNTDKMWAARPSYQLVKTGTIVSKTHLHHRPQLHAIVPVDGDVKVSPFQEMLSQFRRRESRHLAW</sequence>
<evidence type="ECO:0000256" key="1">
    <source>
        <dbReference type="ARBA" id="ARBA00004141"/>
    </source>
</evidence>
<dbReference type="PANTHER" id="PTHR10736:SF28">
    <property type="entry name" value="BESTROPHIN HOMOLOG 13"/>
    <property type="match status" value="1"/>
</dbReference>
<name>A0AA36CPT8_9BILA</name>
<keyword evidence="6" id="KW-0407">Ion channel</keyword>
<keyword evidence="3 6" id="KW-1133">Transmembrane helix</keyword>
<keyword evidence="6" id="KW-1003">Cell membrane</keyword>
<evidence type="ECO:0000256" key="5">
    <source>
        <dbReference type="ARBA" id="ARBA00034769"/>
    </source>
</evidence>
<reference evidence="7" key="1">
    <citation type="submission" date="2023-06" db="EMBL/GenBank/DDBJ databases">
        <authorList>
            <person name="Delattre M."/>
        </authorList>
    </citation>
    <scope>NUCLEOTIDE SEQUENCE</scope>
    <source>
        <strain evidence="7">AF72</strain>
    </source>
</reference>
<dbReference type="InterPro" id="IPR021134">
    <property type="entry name" value="Bestrophin-like"/>
</dbReference>
<evidence type="ECO:0000313" key="7">
    <source>
        <dbReference type="EMBL" id="CAJ0572790.1"/>
    </source>
</evidence>
<evidence type="ECO:0000256" key="2">
    <source>
        <dbReference type="ARBA" id="ARBA00022692"/>
    </source>
</evidence>
<comment type="caution">
    <text evidence="7">The sequence shown here is derived from an EMBL/GenBank/DDBJ whole genome shotgun (WGS) entry which is preliminary data.</text>
</comment>
<comment type="similarity">
    <text evidence="5 6">Belongs to the anion channel-forming bestrophin (TC 1.A.46) family. Calcium-sensitive chloride channel subfamily.</text>
</comment>
<feature type="non-terminal residue" evidence="7">
    <location>
        <position position="393"/>
    </location>
</feature>
<keyword evidence="6" id="KW-0813">Transport</keyword>
<dbReference type="Pfam" id="PF01062">
    <property type="entry name" value="Bestrophin"/>
    <property type="match status" value="1"/>
</dbReference>
<keyword evidence="2 6" id="KW-0812">Transmembrane</keyword>
<dbReference type="EMBL" id="CATQJA010002606">
    <property type="protein sequence ID" value="CAJ0572790.1"/>
    <property type="molecule type" value="Genomic_DNA"/>
</dbReference>
<evidence type="ECO:0000256" key="3">
    <source>
        <dbReference type="ARBA" id="ARBA00022989"/>
    </source>
</evidence>
<accession>A0AA36CPT8</accession>
<comment type="subcellular location">
    <subcellularLocation>
        <location evidence="6">Cell membrane</location>
        <topology evidence="6">Multi-pass membrane protein</topology>
    </subcellularLocation>
    <subcellularLocation>
        <location evidence="1">Membrane</location>
        <topology evidence="1">Multi-pass membrane protein</topology>
    </subcellularLocation>
</comment>
<dbReference type="InterPro" id="IPR000615">
    <property type="entry name" value="Bestrophin"/>
</dbReference>
<feature type="transmembrane region" description="Helical" evidence="6">
    <location>
        <begin position="226"/>
        <end position="250"/>
    </location>
</feature>
<keyword evidence="6" id="KW-0869">Chloride channel</keyword>
<feature type="transmembrane region" description="Helical" evidence="6">
    <location>
        <begin position="23"/>
        <end position="42"/>
    </location>
</feature>
<evidence type="ECO:0000256" key="4">
    <source>
        <dbReference type="ARBA" id="ARBA00023136"/>
    </source>
</evidence>
<dbReference type="GO" id="GO:0005254">
    <property type="term" value="F:chloride channel activity"/>
    <property type="evidence" value="ECO:0007669"/>
    <property type="project" value="UniProtKB-KW"/>
</dbReference>
<dbReference type="PANTHER" id="PTHR10736">
    <property type="entry name" value="BESTROPHIN"/>
    <property type="match status" value="1"/>
</dbReference>
<dbReference type="Proteomes" id="UP001177023">
    <property type="component" value="Unassembled WGS sequence"/>
</dbReference>
<protein>
    <recommendedName>
        <fullName evidence="6">Bestrophin homolog</fullName>
    </recommendedName>
</protein>
<keyword evidence="8" id="KW-1185">Reference proteome</keyword>
<comment type="function">
    <text evidence="6">Forms chloride channels.</text>
</comment>
<keyword evidence="6" id="KW-0868">Chloride</keyword>
<keyword evidence="4 6" id="KW-0472">Membrane</keyword>
<feature type="transmembrane region" description="Helical" evidence="6">
    <location>
        <begin position="71"/>
        <end position="89"/>
    </location>
</feature>